<dbReference type="PROSITE" id="PS51421">
    <property type="entry name" value="RAS"/>
    <property type="match status" value="1"/>
</dbReference>
<dbReference type="KEGG" id="nve:5507991"/>
<keyword evidence="4" id="KW-0342">GTP-binding</keyword>
<proteinExistence type="predicted"/>
<dbReference type="SUPFAM" id="SSF52540">
    <property type="entry name" value="P-loop containing nucleoside triphosphate hydrolases"/>
    <property type="match status" value="1"/>
</dbReference>
<keyword evidence="8" id="KW-1185">Reference proteome</keyword>
<dbReference type="GO" id="GO:0007165">
    <property type="term" value="P:signal transduction"/>
    <property type="evidence" value="ECO:0000318"/>
    <property type="project" value="GO_Central"/>
</dbReference>
<dbReference type="GO" id="GO:0005856">
    <property type="term" value="C:cytoskeleton"/>
    <property type="evidence" value="ECO:0000318"/>
    <property type="project" value="GO_Central"/>
</dbReference>
<sequence length="191" mass="21618">MEDYVTLKLYIVGDGAVGKTALFITAATNTFPTEYIPTAYDASEQDFFNVDGIKYQAVLFDSAGGEDFDRLRPLGYPNTDIFLVCFDIAHRASFENVALRWLPELDHFSPGVPRVLVGNKKDLRPKQDQEDSHSIDFVSYEEGKEAAQNFKMQYIENSALLNENVKEVITTSIRIARDNLPKKGKRKCHVM</sequence>
<evidence type="ECO:0000256" key="2">
    <source>
        <dbReference type="ARBA" id="ARBA00022475"/>
    </source>
</evidence>
<dbReference type="PhylomeDB" id="A7SI96"/>
<dbReference type="STRING" id="45351.A7SI96"/>
<protein>
    <submittedName>
        <fullName evidence="7">Uncharacterized protein</fullName>
    </submittedName>
</protein>
<dbReference type="GO" id="GO:0030865">
    <property type="term" value="P:cortical cytoskeleton organization"/>
    <property type="evidence" value="ECO:0000318"/>
    <property type="project" value="GO_Central"/>
</dbReference>
<dbReference type="GO" id="GO:0019901">
    <property type="term" value="F:protein kinase binding"/>
    <property type="evidence" value="ECO:0000318"/>
    <property type="project" value="GO_Central"/>
</dbReference>
<accession>A7SI96</accession>
<evidence type="ECO:0000256" key="6">
    <source>
        <dbReference type="ARBA" id="ARBA00046278"/>
    </source>
</evidence>
<dbReference type="GO" id="GO:0005525">
    <property type="term" value="F:GTP binding"/>
    <property type="evidence" value="ECO:0000318"/>
    <property type="project" value="GO_Central"/>
</dbReference>
<dbReference type="InterPro" id="IPR003578">
    <property type="entry name" value="Small_GTPase_Rho"/>
</dbReference>
<dbReference type="OMA" id="HSSERSW"/>
<dbReference type="SMART" id="SM00174">
    <property type="entry name" value="RHO"/>
    <property type="match status" value="1"/>
</dbReference>
<dbReference type="GO" id="GO:0031410">
    <property type="term" value="C:cytoplasmic vesicle"/>
    <property type="evidence" value="ECO:0000318"/>
    <property type="project" value="GO_Central"/>
</dbReference>
<dbReference type="AlphaFoldDB" id="A7SI96"/>
<evidence type="ECO:0000256" key="3">
    <source>
        <dbReference type="ARBA" id="ARBA00022741"/>
    </source>
</evidence>
<dbReference type="Gene3D" id="3.40.50.300">
    <property type="entry name" value="P-loop containing nucleotide triphosphate hydrolases"/>
    <property type="match status" value="1"/>
</dbReference>
<dbReference type="GO" id="GO:0010592">
    <property type="term" value="P:positive regulation of lamellipodium assembly"/>
    <property type="evidence" value="ECO:0000318"/>
    <property type="project" value="GO_Central"/>
</dbReference>
<dbReference type="PRINTS" id="PR00449">
    <property type="entry name" value="RASTRNSFRMNG"/>
</dbReference>
<dbReference type="GO" id="GO:0008360">
    <property type="term" value="P:regulation of cell shape"/>
    <property type="evidence" value="ECO:0000318"/>
    <property type="project" value="GO_Central"/>
</dbReference>
<evidence type="ECO:0000313" key="7">
    <source>
        <dbReference type="EMBL" id="EDO36554.1"/>
    </source>
</evidence>
<keyword evidence="5" id="KW-0472">Membrane</keyword>
<dbReference type="PROSITE" id="PS51420">
    <property type="entry name" value="RHO"/>
    <property type="match status" value="1"/>
</dbReference>
<organism evidence="7 8">
    <name type="scientific">Nematostella vectensis</name>
    <name type="common">Starlet sea anemone</name>
    <dbReference type="NCBI Taxonomy" id="45351"/>
    <lineage>
        <taxon>Eukaryota</taxon>
        <taxon>Metazoa</taxon>
        <taxon>Cnidaria</taxon>
        <taxon>Anthozoa</taxon>
        <taxon>Hexacorallia</taxon>
        <taxon>Actiniaria</taxon>
        <taxon>Edwardsiidae</taxon>
        <taxon>Nematostella</taxon>
    </lineage>
</organism>
<dbReference type="GO" id="GO:0006935">
    <property type="term" value="P:chemotaxis"/>
    <property type="evidence" value="ECO:0000318"/>
    <property type="project" value="GO_Central"/>
</dbReference>
<dbReference type="InterPro" id="IPR027417">
    <property type="entry name" value="P-loop_NTPase"/>
</dbReference>
<name>A7SI96_NEMVE</name>
<keyword evidence="3" id="KW-0547">Nucleotide-binding</keyword>
<dbReference type="HOGENOM" id="CLU_041217_21_3_1"/>
<dbReference type="NCBIfam" id="TIGR00231">
    <property type="entry name" value="small_GTP"/>
    <property type="match status" value="1"/>
</dbReference>
<dbReference type="eggNOG" id="KOG0393">
    <property type="taxonomic scope" value="Eukaryota"/>
</dbReference>
<keyword evidence="2" id="KW-1003">Cell membrane</keyword>
<dbReference type="FunFam" id="3.40.50.300:FF:001799">
    <property type="entry name" value="Rac2 family GTP-binding protein, putative"/>
    <property type="match status" value="1"/>
</dbReference>
<evidence type="ECO:0000256" key="1">
    <source>
        <dbReference type="ARBA" id="ARBA00004236"/>
    </source>
</evidence>
<reference evidence="7" key="1">
    <citation type="journal article" date="2007" name="Science">
        <title>Sea anemone genome reveals ancestral eumetazoan gene repertoire and genomic organization.</title>
        <authorList>
            <person name="Putnam N.H."/>
            <person name="Srivastava M."/>
            <person name="Hellsten U."/>
            <person name="Dirks B."/>
            <person name="Chapman J."/>
            <person name="Salamov A."/>
            <person name="Terry A."/>
            <person name="Shapiro H."/>
            <person name="Lindquist E."/>
            <person name="Kapitonov V.V."/>
            <person name="Jurka J."/>
            <person name="Genikhovich G."/>
            <person name="Grigoriev I.V."/>
            <person name="Lucas S.M."/>
            <person name="Steele R.E."/>
            <person name="Finnerty J.R."/>
            <person name="Technau U."/>
            <person name="Martindale M.Q."/>
            <person name="Rokhsar D.S."/>
        </authorList>
    </citation>
    <scope>NUCLEOTIDE SEQUENCE [LARGE SCALE GENOMIC DNA]</scope>
    <source>
        <strain evidence="7">CH2 x CH6</strain>
    </source>
</reference>
<dbReference type="GO" id="GO:0007264">
    <property type="term" value="P:small GTPase-mediated signal transduction"/>
    <property type="evidence" value="ECO:0007669"/>
    <property type="project" value="InterPro"/>
</dbReference>
<dbReference type="InParanoid" id="A7SI96"/>
<dbReference type="GO" id="GO:0007015">
    <property type="term" value="P:actin filament organization"/>
    <property type="evidence" value="ECO:0000318"/>
    <property type="project" value="GO_Central"/>
</dbReference>
<dbReference type="GO" id="GO:0042995">
    <property type="term" value="C:cell projection"/>
    <property type="evidence" value="ECO:0000318"/>
    <property type="project" value="GO_Central"/>
</dbReference>
<dbReference type="GO" id="GO:0032956">
    <property type="term" value="P:regulation of actin cytoskeleton organization"/>
    <property type="evidence" value="ECO:0000318"/>
    <property type="project" value="GO_Central"/>
</dbReference>
<dbReference type="GO" id="GO:0003924">
    <property type="term" value="F:GTPase activity"/>
    <property type="evidence" value="ECO:0000318"/>
    <property type="project" value="GO_Central"/>
</dbReference>
<dbReference type="Proteomes" id="UP000001593">
    <property type="component" value="Unassembled WGS sequence"/>
</dbReference>
<dbReference type="PANTHER" id="PTHR24072">
    <property type="entry name" value="RHO FAMILY GTPASE"/>
    <property type="match status" value="1"/>
</dbReference>
<dbReference type="EMBL" id="DS469667">
    <property type="protein sequence ID" value="EDO36554.1"/>
    <property type="molecule type" value="Genomic_DNA"/>
</dbReference>
<gene>
    <name evidence="7" type="ORF">NEMVEDRAFT_v1g245458</name>
</gene>
<evidence type="ECO:0000256" key="5">
    <source>
        <dbReference type="ARBA" id="ARBA00023136"/>
    </source>
</evidence>
<evidence type="ECO:0000256" key="4">
    <source>
        <dbReference type="ARBA" id="ARBA00023134"/>
    </source>
</evidence>
<dbReference type="GO" id="GO:0005886">
    <property type="term" value="C:plasma membrane"/>
    <property type="evidence" value="ECO:0000318"/>
    <property type="project" value="GO_Central"/>
</dbReference>
<dbReference type="Pfam" id="PF00071">
    <property type="entry name" value="Ras"/>
    <property type="match status" value="1"/>
</dbReference>
<dbReference type="GO" id="GO:0007163">
    <property type="term" value="P:establishment or maintenance of cell polarity"/>
    <property type="evidence" value="ECO:0000318"/>
    <property type="project" value="GO_Central"/>
</dbReference>
<dbReference type="SMART" id="SM00173">
    <property type="entry name" value="RAS"/>
    <property type="match status" value="1"/>
</dbReference>
<dbReference type="InterPro" id="IPR001806">
    <property type="entry name" value="Small_GTPase"/>
</dbReference>
<dbReference type="PROSITE" id="PS51419">
    <property type="entry name" value="RAB"/>
    <property type="match status" value="1"/>
</dbReference>
<dbReference type="CDD" id="cd00157">
    <property type="entry name" value="Rho"/>
    <property type="match status" value="1"/>
</dbReference>
<dbReference type="GO" id="GO:0012505">
    <property type="term" value="C:endomembrane system"/>
    <property type="evidence" value="ECO:0007669"/>
    <property type="project" value="UniProtKB-SubCell"/>
</dbReference>
<evidence type="ECO:0000313" key="8">
    <source>
        <dbReference type="Proteomes" id="UP000001593"/>
    </source>
</evidence>
<dbReference type="SMART" id="SM00175">
    <property type="entry name" value="RAB"/>
    <property type="match status" value="1"/>
</dbReference>
<dbReference type="InterPro" id="IPR005225">
    <property type="entry name" value="Small_GTP-bd"/>
</dbReference>
<dbReference type="OrthoDB" id="8830751at2759"/>
<comment type="subcellular location">
    <subcellularLocation>
        <location evidence="1">Cell membrane</location>
    </subcellularLocation>
    <subcellularLocation>
        <location evidence="6">Endomembrane system</location>
        <topology evidence="6">Lipid-anchor</topology>
        <orientation evidence="6">Cytoplasmic side</orientation>
    </subcellularLocation>
</comment>